<dbReference type="EMBL" id="PQNY01000007">
    <property type="protein sequence ID" value="POS01889.1"/>
    <property type="molecule type" value="Genomic_DNA"/>
</dbReference>
<protein>
    <submittedName>
        <fullName evidence="3">Sporulation related protein</fullName>
    </submittedName>
</protein>
<dbReference type="InterPro" id="IPR036680">
    <property type="entry name" value="SPOR-like_sf"/>
</dbReference>
<organism evidence="3 4">
    <name type="scientific">Flavobacterium croceum DSM 17960</name>
    <dbReference type="NCBI Taxonomy" id="1121886"/>
    <lineage>
        <taxon>Bacteria</taxon>
        <taxon>Pseudomonadati</taxon>
        <taxon>Bacteroidota</taxon>
        <taxon>Flavobacteriia</taxon>
        <taxon>Flavobacteriales</taxon>
        <taxon>Flavobacteriaceae</taxon>
        <taxon>Flavobacterium</taxon>
    </lineage>
</organism>
<dbReference type="Pfam" id="PF18175">
    <property type="entry name" value="HU-CCDC81_bac_2"/>
    <property type="match status" value="1"/>
</dbReference>
<feature type="region of interest" description="Disordered" evidence="1">
    <location>
        <begin position="274"/>
        <end position="297"/>
    </location>
</feature>
<dbReference type="GO" id="GO:0042834">
    <property type="term" value="F:peptidoglycan binding"/>
    <property type="evidence" value="ECO:0007669"/>
    <property type="project" value="InterPro"/>
</dbReference>
<keyword evidence="4" id="KW-1185">Reference proteome</keyword>
<dbReference type="Pfam" id="PF18174">
    <property type="entry name" value="HU-CCDC81_bac_1"/>
    <property type="match status" value="1"/>
</dbReference>
<dbReference type="Proteomes" id="UP000237056">
    <property type="component" value="Unassembled WGS sequence"/>
</dbReference>
<accession>A0A2S4N876</accession>
<dbReference type="SUPFAM" id="SSF110997">
    <property type="entry name" value="Sporulation related repeat"/>
    <property type="match status" value="1"/>
</dbReference>
<feature type="compositionally biased region" description="Basic and acidic residues" evidence="1">
    <location>
        <begin position="276"/>
        <end position="292"/>
    </location>
</feature>
<proteinExistence type="predicted"/>
<dbReference type="InterPro" id="IPR007730">
    <property type="entry name" value="SPOR-like_dom"/>
</dbReference>
<comment type="caution">
    <text evidence="3">The sequence shown here is derived from an EMBL/GenBank/DDBJ whole genome shotgun (WGS) entry which is preliminary data.</text>
</comment>
<evidence type="ECO:0000259" key="2">
    <source>
        <dbReference type="PROSITE" id="PS51724"/>
    </source>
</evidence>
<reference evidence="3 4" key="1">
    <citation type="submission" date="2018-01" db="EMBL/GenBank/DDBJ databases">
        <title>Genomic Encyclopedia of Type Strains, Phase I: the one thousand microbial genomes (KMG-I) project.</title>
        <authorList>
            <person name="Goeker M."/>
        </authorList>
    </citation>
    <scope>NUCLEOTIDE SEQUENCE [LARGE SCALE GENOMIC DNA]</scope>
    <source>
        <strain evidence="3 4">DSM 17960</strain>
    </source>
</reference>
<dbReference type="InterPro" id="IPR041268">
    <property type="entry name" value="HU-CCDC81_bac_2"/>
</dbReference>
<dbReference type="RefSeq" id="WP_103725957.1">
    <property type="nucleotide sequence ID" value="NZ_PQNY01000007.1"/>
</dbReference>
<evidence type="ECO:0000313" key="3">
    <source>
        <dbReference type="EMBL" id="POS01889.1"/>
    </source>
</evidence>
<dbReference type="InterPro" id="IPR040495">
    <property type="entry name" value="HU-CCDC81_bac_1"/>
</dbReference>
<name>A0A2S4N876_9FLAO</name>
<dbReference type="PROSITE" id="PS51724">
    <property type="entry name" value="SPOR"/>
    <property type="match status" value="1"/>
</dbReference>
<evidence type="ECO:0000313" key="4">
    <source>
        <dbReference type="Proteomes" id="UP000237056"/>
    </source>
</evidence>
<dbReference type="Pfam" id="PF05036">
    <property type="entry name" value="SPOR"/>
    <property type="match status" value="1"/>
</dbReference>
<dbReference type="OrthoDB" id="653949at2"/>
<gene>
    <name evidence="3" type="ORF">Q361_10779</name>
</gene>
<sequence length="378" mass="42573">MKLEEHISQLLYRYQCVTIPGFGAFLTEVKSAQVHQESHAFYPPKKVISFNAYLKNNDGLLANYISLSERISYEVAIAKIENEVFNWKQTLYQKGVLYLKNIGEISLNSEQNLVFEPSEQVNYQTESFGLTSYVSPTIQRKETIYVEEEIPAESIVLTPVQKPIEKQEAPSTSVSNTINSKTTVTENVTEKDESDTNAWLKYAALFLLGGGLIYASIYYGNNYYNTKAQQETVAVKNKVKQQVDQKIQEATFAVENPLPTTTLAVDKDATVTNAETKTETKTKSTTNTKDKPVSTPLNNAKEYSYHVVAGAFKNEQNAEKELQNLIKKGFPARKSISKRNGLYPVFYGSYSSQSEAEKALSTIKNTENKEAWILHQTL</sequence>
<evidence type="ECO:0000256" key="1">
    <source>
        <dbReference type="SAM" id="MobiDB-lite"/>
    </source>
</evidence>
<feature type="domain" description="SPOR" evidence="2">
    <location>
        <begin position="299"/>
        <end position="376"/>
    </location>
</feature>
<dbReference type="AlphaFoldDB" id="A0A2S4N876"/>
<dbReference type="Gene3D" id="3.30.70.1070">
    <property type="entry name" value="Sporulation related repeat"/>
    <property type="match status" value="1"/>
</dbReference>